<evidence type="ECO:0000256" key="13">
    <source>
        <dbReference type="PROSITE-ProRule" id="PRU01161"/>
    </source>
</evidence>
<dbReference type="FunFam" id="2.60.120.10:FF:000062">
    <property type="entry name" value="Lysophospholipase NTE1"/>
    <property type="match status" value="1"/>
</dbReference>
<feature type="domain" description="PNPLA" evidence="17">
    <location>
        <begin position="1151"/>
        <end position="1316"/>
    </location>
</feature>
<feature type="short sequence motif" description="DGA/G" evidence="13">
    <location>
        <begin position="1303"/>
        <end position="1305"/>
    </location>
</feature>
<evidence type="ECO:0000256" key="5">
    <source>
        <dbReference type="ARBA" id="ARBA00022692"/>
    </source>
</evidence>
<dbReference type="InterPro" id="IPR001423">
    <property type="entry name" value="LysoPLipase_patatin_CS"/>
</dbReference>
<dbReference type="EMBL" id="ML119669">
    <property type="protein sequence ID" value="RPA82763.1"/>
    <property type="molecule type" value="Genomic_DNA"/>
</dbReference>
<dbReference type="InterPro" id="IPR018490">
    <property type="entry name" value="cNMP-bd_dom_sf"/>
</dbReference>
<comment type="catalytic activity">
    <reaction evidence="12 14">
        <text>a 1-acyl-sn-glycero-3-phosphocholine + H2O = sn-glycerol 3-phosphocholine + a fatty acid + H(+)</text>
        <dbReference type="Rhea" id="RHEA:15177"/>
        <dbReference type="ChEBI" id="CHEBI:15377"/>
        <dbReference type="ChEBI" id="CHEBI:15378"/>
        <dbReference type="ChEBI" id="CHEBI:16870"/>
        <dbReference type="ChEBI" id="CHEBI:28868"/>
        <dbReference type="ChEBI" id="CHEBI:58168"/>
        <dbReference type="EC" id="3.1.1.5"/>
    </reaction>
</comment>
<evidence type="ECO:0000256" key="15">
    <source>
        <dbReference type="SAM" id="MobiDB-lite"/>
    </source>
</evidence>
<dbReference type="InterPro" id="IPR016035">
    <property type="entry name" value="Acyl_Trfase/lysoPLipase"/>
</dbReference>
<keyword evidence="14" id="KW-0256">Endoplasmic reticulum</keyword>
<dbReference type="GO" id="GO:0004622">
    <property type="term" value="F:phosphatidylcholine lysophospholipase activity"/>
    <property type="evidence" value="ECO:0007669"/>
    <property type="project" value="UniProtKB-EC"/>
</dbReference>
<dbReference type="GO" id="GO:0046470">
    <property type="term" value="P:phosphatidylcholine metabolic process"/>
    <property type="evidence" value="ECO:0007669"/>
    <property type="project" value="InterPro"/>
</dbReference>
<reference evidence="18 19" key="1">
    <citation type="journal article" date="2018" name="Nat. Ecol. Evol.">
        <title>Pezizomycetes genomes reveal the molecular basis of ectomycorrhizal truffle lifestyle.</title>
        <authorList>
            <person name="Murat C."/>
            <person name="Payen T."/>
            <person name="Noel B."/>
            <person name="Kuo A."/>
            <person name="Morin E."/>
            <person name="Chen J."/>
            <person name="Kohler A."/>
            <person name="Krizsan K."/>
            <person name="Balestrini R."/>
            <person name="Da Silva C."/>
            <person name="Montanini B."/>
            <person name="Hainaut M."/>
            <person name="Levati E."/>
            <person name="Barry K.W."/>
            <person name="Belfiori B."/>
            <person name="Cichocki N."/>
            <person name="Clum A."/>
            <person name="Dockter R.B."/>
            <person name="Fauchery L."/>
            <person name="Guy J."/>
            <person name="Iotti M."/>
            <person name="Le Tacon F."/>
            <person name="Lindquist E.A."/>
            <person name="Lipzen A."/>
            <person name="Malagnac F."/>
            <person name="Mello A."/>
            <person name="Molinier V."/>
            <person name="Miyauchi S."/>
            <person name="Poulain J."/>
            <person name="Riccioni C."/>
            <person name="Rubini A."/>
            <person name="Sitrit Y."/>
            <person name="Splivallo R."/>
            <person name="Traeger S."/>
            <person name="Wang M."/>
            <person name="Zifcakova L."/>
            <person name="Wipf D."/>
            <person name="Zambonelli A."/>
            <person name="Paolocci F."/>
            <person name="Nowrousian M."/>
            <person name="Ottonello S."/>
            <person name="Baldrian P."/>
            <person name="Spatafora J.W."/>
            <person name="Henrissat B."/>
            <person name="Nagy L.G."/>
            <person name="Aury J.M."/>
            <person name="Wincker P."/>
            <person name="Grigoriev I.V."/>
            <person name="Bonfante P."/>
            <person name="Martin F.M."/>
        </authorList>
    </citation>
    <scope>NUCLEOTIDE SEQUENCE [LARGE SCALE GENOMIC DNA]</scope>
    <source>
        <strain evidence="18 19">RN42</strain>
    </source>
</reference>
<evidence type="ECO:0000256" key="3">
    <source>
        <dbReference type="ARBA" id="ARBA00013274"/>
    </source>
</evidence>
<dbReference type="OrthoDB" id="421051at2759"/>
<feature type="compositionally biased region" description="Basic residues" evidence="15">
    <location>
        <begin position="305"/>
        <end position="316"/>
    </location>
</feature>
<dbReference type="PROSITE" id="PS50042">
    <property type="entry name" value="CNMP_BINDING_3"/>
    <property type="match status" value="2"/>
</dbReference>
<keyword evidence="7 13" id="KW-0442">Lipid degradation</keyword>
<name>A0A3N4I9J7_ASCIM</name>
<proteinExistence type="inferred from homology"/>
<dbReference type="InterPro" id="IPR002641">
    <property type="entry name" value="PNPLA_dom"/>
</dbReference>
<dbReference type="Gene3D" id="2.60.120.10">
    <property type="entry name" value="Jelly Rolls"/>
    <property type="match status" value="3"/>
</dbReference>
<dbReference type="GO" id="GO:0005789">
    <property type="term" value="C:endoplasmic reticulum membrane"/>
    <property type="evidence" value="ECO:0007669"/>
    <property type="project" value="UniProtKB-SubCell"/>
</dbReference>
<feature type="active site" description="Nucleophile" evidence="13">
    <location>
        <position position="1184"/>
    </location>
</feature>
<dbReference type="Pfam" id="PF00027">
    <property type="entry name" value="cNMP_binding"/>
    <property type="match status" value="1"/>
</dbReference>
<evidence type="ECO:0000256" key="12">
    <source>
        <dbReference type="ARBA" id="ARBA00049531"/>
    </source>
</evidence>
<dbReference type="GO" id="GO:0016042">
    <property type="term" value="P:lipid catabolic process"/>
    <property type="evidence" value="ECO:0007669"/>
    <property type="project" value="UniProtKB-UniRule"/>
</dbReference>
<evidence type="ECO:0000256" key="14">
    <source>
        <dbReference type="RuleBase" id="RU362043"/>
    </source>
</evidence>
<feature type="short sequence motif" description="GXGXXG" evidence="13">
    <location>
        <begin position="1155"/>
        <end position="1160"/>
    </location>
</feature>
<organism evidence="18 19">
    <name type="scientific">Ascobolus immersus RN42</name>
    <dbReference type="NCBI Taxonomy" id="1160509"/>
    <lineage>
        <taxon>Eukaryota</taxon>
        <taxon>Fungi</taxon>
        <taxon>Dikarya</taxon>
        <taxon>Ascomycota</taxon>
        <taxon>Pezizomycotina</taxon>
        <taxon>Pezizomycetes</taxon>
        <taxon>Pezizales</taxon>
        <taxon>Ascobolaceae</taxon>
        <taxon>Ascobolus</taxon>
    </lineage>
</organism>
<dbReference type="Pfam" id="PF01734">
    <property type="entry name" value="Patatin"/>
    <property type="match status" value="1"/>
</dbReference>
<feature type="region of interest" description="Disordered" evidence="15">
    <location>
        <begin position="108"/>
        <end position="129"/>
    </location>
</feature>
<dbReference type="InterPro" id="IPR050301">
    <property type="entry name" value="NTE"/>
</dbReference>
<dbReference type="Gene3D" id="3.40.1090.10">
    <property type="entry name" value="Cytosolic phospholipase A2 catalytic domain"/>
    <property type="match status" value="1"/>
</dbReference>
<comment type="function">
    <text evidence="11">Intracellular phospholipase B that catalyzes the double deacylation of phosphatidylcholine (PC) to glycerophosphocholine (GroPCho). Plays an important role in membrane lipid homeostasis. Responsible for the rapid PC turnover in response to inositol, elevated temperatures, or when choline is present in the growth medium.</text>
</comment>
<keyword evidence="9 13" id="KW-0443">Lipid metabolism</keyword>
<evidence type="ECO:0000259" key="16">
    <source>
        <dbReference type="PROSITE" id="PS50042"/>
    </source>
</evidence>
<feature type="domain" description="Cyclic nucleotide-binding" evidence="16">
    <location>
        <begin position="631"/>
        <end position="657"/>
    </location>
</feature>
<evidence type="ECO:0000256" key="2">
    <source>
        <dbReference type="ARBA" id="ARBA00006636"/>
    </source>
</evidence>
<keyword evidence="5 14" id="KW-0812">Transmembrane</keyword>
<dbReference type="PROSITE" id="PS01237">
    <property type="entry name" value="UPF0028"/>
    <property type="match status" value="1"/>
</dbReference>
<dbReference type="InterPro" id="IPR056556">
    <property type="entry name" value="NTE1_P-loop_dom"/>
</dbReference>
<feature type="transmembrane region" description="Helical" evidence="14">
    <location>
        <begin position="46"/>
        <end position="66"/>
    </location>
</feature>
<dbReference type="Pfam" id="PF24179">
    <property type="entry name" value="NTE_Ploop"/>
    <property type="match status" value="1"/>
</dbReference>
<dbReference type="Proteomes" id="UP000275078">
    <property type="component" value="Unassembled WGS sequence"/>
</dbReference>
<dbReference type="SMART" id="SM00100">
    <property type="entry name" value="cNMP"/>
    <property type="match status" value="1"/>
</dbReference>
<sequence>MDSSVADAAADAVISTVTSILPAETTPAVVTAAASSWPIFSFIRSAIFQFLKFWTYTLPTFAFGWINTTLTFTISLTTLCTIFVMLASFVLWVVRYRVLNVQPDVAPEPQRQQPEVELPPEPQEGDSKPGLSSYLDEFLSAIKIFGYLERPVFHELTRSMQTRKLIAGETFLLEEEKGFCLVVDGLVQIFTKASRERREDFQPAGLEGFGEDSEQDGNASGYQLLTEVKNGAPMSSLFTILSLFTEDVTLKREDSGDESASREGSYMASGENDFEEGESFNPARADRGGYQDGEYFPPTPEKPTRPQRPKLKKSHSVHPDIIARASVDTTIAVIPASAFRRLTRVYPKASGHIVQVILTRFQRVTFLTAYSYLGLTSEVLRTEKLMSYYTNYQLPNHLRGTPLDKLKKRFDKERERLGPDEDESKGIALLKNDHKRRRSSATLRKEVAMHARMAAMSKEEPAKLEGAVGMVKSYSGEGEAPSESSRMPFSHNTPPFSQGWTTSQPSGINLKINTTPPEHHADLPEGLSKGADSQFKEAVSGCLFKALGLNQRNSSIAAQAQRTGTDSGDHSPRLVTYNKQKAMFSNAFGFIDPYEGSHDGDTESVASTGTGLHNSPNVHEELKRDVDIVFFPKGSVLVEQGERTPGIYYVIDGFLDVGIPVDEKASDKNVMGGFDAADMVQPDDLPPLTRTTTTGSTASGKKRKTTRKSLYMVKPGGVAGYMGSISAYRSFVDVRAQTDVYVGFVPASALERIVERNPVVLLTMAKRLTSLLPRLILHIDFALEWLQVSAGQVVYHQEEESDAIYIVLNGRMRAILEDKDDGVKVLGEYGQGESVGELEVLTETARPATLHAIRDTELAKFPKTLFNSLALEHPGITIQISKIIASRMKSLIHGPNREKSRRSSVGMSSSRKGNNVNLRTVCILPVTAGVPVTEFAHRLTTALHQTGVSGNVVMLNQATVLNHLGRHAFSRMGKLKLAGYLADLEEKYGMVLYVCDTNVNSPWTQTCIAQADEILLVALAEGETGMGEFERVLLKMGSTARKSLVLIHGERYCKEGLTRRWLENRRWISGGHHHIQMSYRPAPEEPLHTFHHNPANKIGSAIKQRVQILQAEIFKYTSRRVRTAPQYASETPFKSDFHRLARRLCGKAIGLVLGGGGARGLAHVGIIRAMEDSGIPIDVVAGTSIGALIGGLYARDADIVTLYGRAKQFASRMASTWRMVLDLTYPAVSYTTGYEFNRTIFRAFNNSQLEDFWLPYFCNTTNITQSRMQVHQSGIAWRPIRASMSLAGLLPPLPDAKGDLLLDGGYVDNLPVDSMRDLYGTTTIFAIDVSSIDDNSPHHYGDALSGWWVFLNRWNPFRFSPNPPTLAEIQQRLAYVSSVEALEKAKIAEGVVYCRVPVEKIGTLEFGRIEEVVNIGFHYAKGVIDDLRDKGELEGIVPGGTEAVGGGKTGWRGRRVGRRKSI</sequence>
<evidence type="ECO:0000256" key="6">
    <source>
        <dbReference type="ARBA" id="ARBA00022801"/>
    </source>
</evidence>
<dbReference type="STRING" id="1160509.A0A3N4I9J7"/>
<feature type="region of interest" description="Disordered" evidence="15">
    <location>
        <begin position="682"/>
        <end position="705"/>
    </location>
</feature>
<evidence type="ECO:0000256" key="4">
    <source>
        <dbReference type="ARBA" id="ARBA00018317"/>
    </source>
</evidence>
<dbReference type="CDD" id="cd00038">
    <property type="entry name" value="CAP_ED"/>
    <property type="match status" value="2"/>
</dbReference>
<evidence type="ECO:0000256" key="11">
    <source>
        <dbReference type="ARBA" id="ARBA00024965"/>
    </source>
</evidence>
<protein>
    <recommendedName>
        <fullName evidence="4 14">Lysophospholipase NTE1</fullName>
        <ecNumber evidence="3 14">3.1.1.5</ecNumber>
    </recommendedName>
    <alternativeName>
        <fullName evidence="14">Intracellular phospholipase B</fullName>
    </alternativeName>
</protein>
<evidence type="ECO:0000259" key="17">
    <source>
        <dbReference type="PROSITE" id="PS51635"/>
    </source>
</evidence>
<accession>A0A3N4I9J7</accession>
<dbReference type="PROSITE" id="PS51635">
    <property type="entry name" value="PNPLA"/>
    <property type="match status" value="1"/>
</dbReference>
<keyword evidence="6 13" id="KW-0378">Hydrolase</keyword>
<evidence type="ECO:0000313" key="18">
    <source>
        <dbReference type="EMBL" id="RPA82763.1"/>
    </source>
</evidence>
<keyword evidence="10 14" id="KW-0472">Membrane</keyword>
<evidence type="ECO:0000256" key="10">
    <source>
        <dbReference type="ARBA" id="ARBA00023136"/>
    </source>
</evidence>
<evidence type="ECO:0000256" key="8">
    <source>
        <dbReference type="ARBA" id="ARBA00022989"/>
    </source>
</evidence>
<evidence type="ECO:0000256" key="7">
    <source>
        <dbReference type="ARBA" id="ARBA00022963"/>
    </source>
</evidence>
<feature type="active site" description="Proton acceptor" evidence="13">
    <location>
        <position position="1303"/>
    </location>
</feature>
<feature type="short sequence motif" description="GXSXG" evidence="13">
    <location>
        <begin position="1182"/>
        <end position="1186"/>
    </location>
</feature>
<dbReference type="EC" id="3.1.1.5" evidence="3 14"/>
<feature type="transmembrane region" description="Helical" evidence="14">
    <location>
        <begin position="73"/>
        <end position="94"/>
    </location>
</feature>
<feature type="domain" description="Cyclic nucleotide-binding" evidence="16">
    <location>
        <begin position="767"/>
        <end position="869"/>
    </location>
</feature>
<dbReference type="SUPFAM" id="SSF51206">
    <property type="entry name" value="cAMP-binding domain-like"/>
    <property type="match status" value="3"/>
</dbReference>
<gene>
    <name evidence="18" type="ORF">BJ508DRAFT_413930</name>
</gene>
<evidence type="ECO:0000256" key="9">
    <source>
        <dbReference type="ARBA" id="ARBA00023098"/>
    </source>
</evidence>
<comment type="similarity">
    <text evidence="2 14">Belongs to the NTE family.</text>
</comment>
<comment type="subcellular location">
    <subcellularLocation>
        <location evidence="14">Endoplasmic reticulum membrane</location>
    </subcellularLocation>
    <subcellularLocation>
        <location evidence="1">Membrane</location>
    </subcellularLocation>
</comment>
<dbReference type="InterPro" id="IPR000595">
    <property type="entry name" value="cNMP-bd_dom"/>
</dbReference>
<feature type="compositionally biased region" description="Low complexity" evidence="15">
    <location>
        <begin position="689"/>
        <end position="699"/>
    </location>
</feature>
<keyword evidence="8 14" id="KW-1133">Transmembrane helix</keyword>
<feature type="region of interest" description="Disordered" evidence="15">
    <location>
        <begin position="252"/>
        <end position="317"/>
    </location>
</feature>
<dbReference type="PANTHER" id="PTHR14226">
    <property type="entry name" value="NEUROPATHY TARGET ESTERASE/SWISS CHEESE D.MELANOGASTER"/>
    <property type="match status" value="1"/>
</dbReference>
<dbReference type="PANTHER" id="PTHR14226:SF29">
    <property type="entry name" value="NEUROPATHY TARGET ESTERASE SWS"/>
    <property type="match status" value="1"/>
</dbReference>
<evidence type="ECO:0000256" key="1">
    <source>
        <dbReference type="ARBA" id="ARBA00004370"/>
    </source>
</evidence>
<keyword evidence="19" id="KW-1185">Reference proteome</keyword>
<dbReference type="InterPro" id="IPR014710">
    <property type="entry name" value="RmlC-like_jellyroll"/>
</dbReference>
<evidence type="ECO:0000313" key="19">
    <source>
        <dbReference type="Proteomes" id="UP000275078"/>
    </source>
</evidence>
<dbReference type="SUPFAM" id="SSF52151">
    <property type="entry name" value="FabD/lysophospholipase-like"/>
    <property type="match status" value="1"/>
</dbReference>